<comment type="caution">
    <text evidence="1">The sequence shown here is derived from an EMBL/GenBank/DDBJ whole genome shotgun (WGS) entry which is preliminary data.</text>
</comment>
<name>A0A4Y2KC97_ARAVE</name>
<evidence type="ECO:0000313" key="2">
    <source>
        <dbReference type="Proteomes" id="UP000499080"/>
    </source>
</evidence>
<accession>A0A4Y2KC97</accession>
<proteinExistence type="predicted"/>
<reference evidence="1 2" key="1">
    <citation type="journal article" date="2019" name="Sci. Rep.">
        <title>Orb-weaving spider Araneus ventricosus genome elucidates the spidroin gene catalogue.</title>
        <authorList>
            <person name="Kono N."/>
            <person name="Nakamura H."/>
            <person name="Ohtoshi R."/>
            <person name="Moran D.A.P."/>
            <person name="Shinohara A."/>
            <person name="Yoshida Y."/>
            <person name="Fujiwara M."/>
            <person name="Mori M."/>
            <person name="Tomita M."/>
            <person name="Arakawa K."/>
        </authorList>
    </citation>
    <scope>NUCLEOTIDE SEQUENCE [LARGE SCALE GENOMIC DNA]</scope>
</reference>
<dbReference type="AlphaFoldDB" id="A0A4Y2KC97"/>
<organism evidence="1 2">
    <name type="scientific">Araneus ventricosus</name>
    <name type="common">Orbweaver spider</name>
    <name type="synonym">Epeira ventricosa</name>
    <dbReference type="NCBI Taxonomy" id="182803"/>
    <lineage>
        <taxon>Eukaryota</taxon>
        <taxon>Metazoa</taxon>
        <taxon>Ecdysozoa</taxon>
        <taxon>Arthropoda</taxon>
        <taxon>Chelicerata</taxon>
        <taxon>Arachnida</taxon>
        <taxon>Araneae</taxon>
        <taxon>Araneomorphae</taxon>
        <taxon>Entelegynae</taxon>
        <taxon>Araneoidea</taxon>
        <taxon>Araneidae</taxon>
        <taxon>Araneus</taxon>
    </lineage>
</organism>
<dbReference type="EMBL" id="BGPR01004468">
    <property type="protein sequence ID" value="GBM99971.1"/>
    <property type="molecule type" value="Genomic_DNA"/>
</dbReference>
<sequence length="108" mass="12750">MILISRYLLPVLKVEVAYLGRLKLSHPHFPINILSNSMHSQYITTIHYYNSNSFNRSISYRLPNEFPKQDFETLLRVKYRFPGDQLDFLLRLPVPHSLDRKSTGTRLT</sequence>
<protein>
    <submittedName>
        <fullName evidence="1">Uncharacterized protein</fullName>
    </submittedName>
</protein>
<dbReference type="Proteomes" id="UP000499080">
    <property type="component" value="Unassembled WGS sequence"/>
</dbReference>
<evidence type="ECO:0000313" key="1">
    <source>
        <dbReference type="EMBL" id="GBM99971.1"/>
    </source>
</evidence>
<keyword evidence="2" id="KW-1185">Reference proteome</keyword>
<gene>
    <name evidence="1" type="ORF">AVEN_217497_1</name>
</gene>